<feature type="domain" description="Fatty acid hydroxylase" evidence="8">
    <location>
        <begin position="87"/>
        <end position="220"/>
    </location>
</feature>
<proteinExistence type="predicted"/>
<gene>
    <name evidence="9" type="ORF">EIP75_18980</name>
</gene>
<evidence type="ECO:0000256" key="4">
    <source>
        <dbReference type="ARBA" id="ARBA00023002"/>
    </source>
</evidence>
<keyword evidence="10" id="KW-1185">Reference proteome</keyword>
<dbReference type="GO" id="GO:0006643">
    <property type="term" value="P:membrane lipid metabolic process"/>
    <property type="evidence" value="ECO:0007669"/>
    <property type="project" value="TreeGrafter"/>
</dbReference>
<accession>A0A3R8S593</accession>
<evidence type="ECO:0000256" key="2">
    <source>
        <dbReference type="ARBA" id="ARBA00022692"/>
    </source>
</evidence>
<dbReference type="GO" id="GO:0016020">
    <property type="term" value="C:membrane"/>
    <property type="evidence" value="ECO:0007669"/>
    <property type="project" value="GOC"/>
</dbReference>
<dbReference type="GO" id="GO:0050479">
    <property type="term" value="F:glyceryl-ether monooxygenase activity"/>
    <property type="evidence" value="ECO:0007669"/>
    <property type="project" value="TreeGrafter"/>
</dbReference>
<evidence type="ECO:0000256" key="1">
    <source>
        <dbReference type="ARBA" id="ARBA00004127"/>
    </source>
</evidence>
<dbReference type="AlphaFoldDB" id="A0A3R8S593"/>
<feature type="transmembrane region" description="Helical" evidence="7">
    <location>
        <begin position="80"/>
        <end position="99"/>
    </location>
</feature>
<dbReference type="OrthoDB" id="9770329at2"/>
<reference evidence="9 10" key="1">
    <citation type="submission" date="2018-12" db="EMBL/GenBank/DDBJ databases">
        <title>The whole draft genome of Aquabacterium sp. SJQ9.</title>
        <authorList>
            <person name="Sun L."/>
            <person name="Gao X."/>
            <person name="Chen W."/>
            <person name="Huang K."/>
        </authorList>
    </citation>
    <scope>NUCLEOTIDE SEQUENCE [LARGE SCALE GENOMIC DNA]</scope>
    <source>
        <strain evidence="9 10">SJQ9</strain>
    </source>
</reference>
<name>A0A3R8S593_9BURK</name>
<sequence length="308" mass="35252">MALGWEQMILMLMGPLFAVCMALEAWWQSRPGRRQTYTADGTATNIALLLGYALADGCAWALLTGLFYTVHEHRVMDVPVNALGLLGLLLAQDFCHYWFHRASHRVRWLWASHVTHHSSQTLNLSTALRQSPASPVSGIWLFWLPLAWLGFEPMHVMLCVAASLVFQFFVHTQSIGKLPGLIEAVFNTPSHHRVHHARNPQYIDRNYAGVFIIWDKMFGTFVPEVAPCEYGIVRQVYTRNPLVMVFHEWADLLHDVARPGKLSARLKHLWAPPEWQRPYQDRPVRRKAPSGPMLSYDGTEDWPIHAGW</sequence>
<keyword evidence="5" id="KW-0443">Lipid metabolism</keyword>
<evidence type="ECO:0000256" key="3">
    <source>
        <dbReference type="ARBA" id="ARBA00022989"/>
    </source>
</evidence>
<evidence type="ECO:0000259" key="8">
    <source>
        <dbReference type="Pfam" id="PF04116"/>
    </source>
</evidence>
<evidence type="ECO:0000313" key="10">
    <source>
        <dbReference type="Proteomes" id="UP000269265"/>
    </source>
</evidence>
<dbReference type="EMBL" id="RSED01000019">
    <property type="protein sequence ID" value="RRS02673.1"/>
    <property type="molecule type" value="Genomic_DNA"/>
</dbReference>
<evidence type="ECO:0000313" key="9">
    <source>
        <dbReference type="EMBL" id="RRS02673.1"/>
    </source>
</evidence>
<dbReference type="Pfam" id="PF04116">
    <property type="entry name" value="FA_hydroxylase"/>
    <property type="match status" value="1"/>
</dbReference>
<evidence type="ECO:0000256" key="7">
    <source>
        <dbReference type="SAM" id="Phobius"/>
    </source>
</evidence>
<dbReference type="GO" id="GO:0005506">
    <property type="term" value="F:iron ion binding"/>
    <property type="evidence" value="ECO:0007669"/>
    <property type="project" value="InterPro"/>
</dbReference>
<evidence type="ECO:0000256" key="5">
    <source>
        <dbReference type="ARBA" id="ARBA00023098"/>
    </source>
</evidence>
<dbReference type="PANTHER" id="PTHR21624:SF1">
    <property type="entry name" value="ALKYLGLYCEROL MONOOXYGENASE"/>
    <property type="match status" value="1"/>
</dbReference>
<keyword evidence="4" id="KW-0560">Oxidoreductase</keyword>
<dbReference type="GO" id="GO:0012505">
    <property type="term" value="C:endomembrane system"/>
    <property type="evidence" value="ECO:0007669"/>
    <property type="project" value="UniProtKB-SubCell"/>
</dbReference>
<organism evidence="9 10">
    <name type="scientific">Aquabacterium soli</name>
    <dbReference type="NCBI Taxonomy" id="2493092"/>
    <lineage>
        <taxon>Bacteria</taxon>
        <taxon>Pseudomonadati</taxon>
        <taxon>Pseudomonadota</taxon>
        <taxon>Betaproteobacteria</taxon>
        <taxon>Burkholderiales</taxon>
        <taxon>Aquabacterium</taxon>
    </lineage>
</organism>
<dbReference type="Proteomes" id="UP000269265">
    <property type="component" value="Unassembled WGS sequence"/>
</dbReference>
<evidence type="ECO:0000256" key="6">
    <source>
        <dbReference type="ARBA" id="ARBA00023136"/>
    </source>
</evidence>
<dbReference type="InterPro" id="IPR006694">
    <property type="entry name" value="Fatty_acid_hydroxylase"/>
</dbReference>
<dbReference type="PANTHER" id="PTHR21624">
    <property type="entry name" value="STEROL DESATURASE-RELATED PROTEIN"/>
    <property type="match status" value="1"/>
</dbReference>
<dbReference type="RefSeq" id="WP_125244867.1">
    <property type="nucleotide sequence ID" value="NZ_RSED01000019.1"/>
</dbReference>
<keyword evidence="3 7" id="KW-1133">Transmembrane helix</keyword>
<dbReference type="InterPro" id="IPR051689">
    <property type="entry name" value="Sterol_desaturase/TMEM195"/>
</dbReference>
<comment type="subcellular location">
    <subcellularLocation>
        <location evidence="1">Endomembrane system</location>
        <topology evidence="1">Multi-pass membrane protein</topology>
    </subcellularLocation>
</comment>
<keyword evidence="2 7" id="KW-0812">Transmembrane</keyword>
<comment type="caution">
    <text evidence="9">The sequence shown here is derived from an EMBL/GenBank/DDBJ whole genome shotgun (WGS) entry which is preliminary data.</text>
</comment>
<protein>
    <submittedName>
        <fullName evidence="9">Sterol desaturase family protein</fullName>
    </submittedName>
</protein>
<feature type="transmembrane region" description="Helical" evidence="7">
    <location>
        <begin position="46"/>
        <end position="68"/>
    </location>
</feature>
<keyword evidence="6 7" id="KW-0472">Membrane</keyword>
<dbReference type="GO" id="GO:0008610">
    <property type="term" value="P:lipid biosynthetic process"/>
    <property type="evidence" value="ECO:0007669"/>
    <property type="project" value="InterPro"/>
</dbReference>